<organism evidence="2 3">
    <name type="scientific">Imshaugia aleurites</name>
    <dbReference type="NCBI Taxonomy" id="172621"/>
    <lineage>
        <taxon>Eukaryota</taxon>
        <taxon>Fungi</taxon>
        <taxon>Dikarya</taxon>
        <taxon>Ascomycota</taxon>
        <taxon>Pezizomycotina</taxon>
        <taxon>Lecanoromycetes</taxon>
        <taxon>OSLEUM clade</taxon>
        <taxon>Lecanoromycetidae</taxon>
        <taxon>Lecanorales</taxon>
        <taxon>Lecanorineae</taxon>
        <taxon>Parmeliaceae</taxon>
        <taxon>Imshaugia</taxon>
    </lineage>
</organism>
<feature type="chain" id="PRO_5034067333" evidence="1">
    <location>
        <begin position="24"/>
        <end position="328"/>
    </location>
</feature>
<feature type="signal peptide" evidence="1">
    <location>
        <begin position="1"/>
        <end position="23"/>
    </location>
</feature>
<sequence length="328" mass="36535">MFLSLRTLLVTTLSCWLLDKAHAGWRLDTSCNLYANDIRTSWSSALDNSKAVIALQKNPYFLKAAGYLMPLIYVLNAIMRHAKIIEFYSEELSPILNLLLEDDVIVYCDMSRFETKAVKVNGRTQTVHYDKVRNVDWPHGEYGEFAWQGCSGLGFPQFVFAASIVYGGGKPDQMQLCHWYLNWIISKKFKDSTSVKPAWLENVLPETEEVLLNLHKTKMDLRTGMLLDIKIGHELTHLTRAGQSIDVYTNDPVYADGWNYCINNAAQGNEVAENLAMLGAAADMIQEDEVMPDLAGNIVPLSLNAKMAKMAKRAAGFVREGGGGGDGG</sequence>
<evidence type="ECO:0000256" key="1">
    <source>
        <dbReference type="SAM" id="SignalP"/>
    </source>
</evidence>
<gene>
    <name evidence="2" type="ORF">IMSHALPRED_007195</name>
</gene>
<keyword evidence="3" id="KW-1185">Reference proteome</keyword>
<dbReference type="EMBL" id="CAJPDT010000046">
    <property type="protein sequence ID" value="CAF9927361.1"/>
    <property type="molecule type" value="Genomic_DNA"/>
</dbReference>
<comment type="caution">
    <text evidence="2">The sequence shown here is derived from an EMBL/GenBank/DDBJ whole genome shotgun (WGS) entry which is preliminary data.</text>
</comment>
<evidence type="ECO:0000313" key="2">
    <source>
        <dbReference type="EMBL" id="CAF9927361.1"/>
    </source>
</evidence>
<protein>
    <submittedName>
        <fullName evidence="2">Uncharacterized protein</fullName>
    </submittedName>
</protein>
<proteinExistence type="predicted"/>
<dbReference type="OrthoDB" id="4507347at2759"/>
<dbReference type="Proteomes" id="UP000664534">
    <property type="component" value="Unassembled WGS sequence"/>
</dbReference>
<reference evidence="2" key="1">
    <citation type="submission" date="2021-03" db="EMBL/GenBank/DDBJ databases">
        <authorList>
            <person name="Tagirdzhanova G."/>
        </authorList>
    </citation>
    <scope>NUCLEOTIDE SEQUENCE</scope>
</reference>
<dbReference type="AlphaFoldDB" id="A0A8H3FMJ2"/>
<accession>A0A8H3FMJ2</accession>
<keyword evidence="1" id="KW-0732">Signal</keyword>
<evidence type="ECO:0000313" key="3">
    <source>
        <dbReference type="Proteomes" id="UP000664534"/>
    </source>
</evidence>
<name>A0A8H3FMJ2_9LECA</name>